<dbReference type="SUPFAM" id="SSF52374">
    <property type="entry name" value="Nucleotidylyl transferase"/>
    <property type="match status" value="1"/>
</dbReference>
<accession>A0A8H4VEG9</accession>
<protein>
    <submittedName>
        <fullName evidence="2">Nucleotidylyl transferase</fullName>
    </submittedName>
</protein>
<dbReference type="InterPro" id="IPR014729">
    <property type="entry name" value="Rossmann-like_a/b/a_fold"/>
</dbReference>
<dbReference type="GO" id="GO:0005634">
    <property type="term" value="C:nucleus"/>
    <property type="evidence" value="ECO:0007669"/>
    <property type="project" value="TreeGrafter"/>
</dbReference>
<dbReference type="EMBL" id="JAACLJ010000003">
    <property type="protein sequence ID" value="KAF4589828.1"/>
    <property type="molecule type" value="Genomic_DNA"/>
</dbReference>
<keyword evidence="2" id="KW-0808">Transferase</keyword>
<organism evidence="2 3">
    <name type="scientific">Ophiocordyceps camponoti-floridani</name>
    <dbReference type="NCBI Taxonomy" id="2030778"/>
    <lineage>
        <taxon>Eukaryota</taxon>
        <taxon>Fungi</taxon>
        <taxon>Dikarya</taxon>
        <taxon>Ascomycota</taxon>
        <taxon>Pezizomycotina</taxon>
        <taxon>Sordariomycetes</taxon>
        <taxon>Hypocreomycetidae</taxon>
        <taxon>Hypocreales</taxon>
        <taxon>Ophiocordycipitaceae</taxon>
        <taxon>Ophiocordyceps</taxon>
    </lineage>
</organism>
<sequence>MSSPRSNLVDIFTRRLNAFHASGLPLQILSTHPCPTSTLPTRLLVLDSSFNPPTRAHTQMARAAMRQHDGLMLLLSVANADKRVQPAGFASRLCLMEVLARKMAVDGIVVDLAVTTRPLFADKVAPVAGSGVYEEVIFLVGFDTLIRILDVKYYDDADKMNMVLASFFRRARLLVFIRPSEEWGSVAEQRRFVEESEWTSYIQVRLDNGTEGVSSSRVRELVRMPGGARRDDELARLVDDDVLNWIESENLYRTDVHNSS</sequence>
<dbReference type="OrthoDB" id="5591297at2759"/>
<dbReference type="GO" id="GO:0016887">
    <property type="term" value="F:ATP hydrolysis activity"/>
    <property type="evidence" value="ECO:0007669"/>
    <property type="project" value="TreeGrafter"/>
</dbReference>
<dbReference type="PANTHER" id="PTHR31285">
    <property type="entry name" value="NICOTINAMIDE MONONUCLEOTIDE ADENYLYLTRANSFERASE"/>
    <property type="match status" value="1"/>
</dbReference>
<gene>
    <name evidence="2" type="ORF">GQ602_003717</name>
</gene>
<dbReference type="GO" id="GO:0000309">
    <property type="term" value="F:nicotinamide-nucleotide adenylyltransferase activity"/>
    <property type="evidence" value="ECO:0007669"/>
    <property type="project" value="TreeGrafter"/>
</dbReference>
<keyword evidence="3" id="KW-1185">Reference proteome</keyword>
<name>A0A8H4VEG9_9HYPO</name>
<proteinExistence type="predicted"/>
<dbReference type="Proteomes" id="UP000562929">
    <property type="component" value="Unassembled WGS sequence"/>
</dbReference>
<dbReference type="Gene3D" id="3.40.50.620">
    <property type="entry name" value="HUPs"/>
    <property type="match status" value="1"/>
</dbReference>
<dbReference type="Pfam" id="PF01467">
    <property type="entry name" value="CTP_transf_like"/>
    <property type="match status" value="1"/>
</dbReference>
<evidence type="ECO:0000259" key="1">
    <source>
        <dbReference type="Pfam" id="PF01467"/>
    </source>
</evidence>
<dbReference type="InterPro" id="IPR004821">
    <property type="entry name" value="Cyt_trans-like"/>
</dbReference>
<reference evidence="2 3" key="1">
    <citation type="journal article" date="2020" name="G3 (Bethesda)">
        <title>Genetic Underpinnings of Host Manipulation by Ophiocordyceps as Revealed by Comparative Transcriptomics.</title>
        <authorList>
            <person name="Will I."/>
            <person name="Das B."/>
            <person name="Trinh T."/>
            <person name="Brachmann A."/>
            <person name="Ohm R.A."/>
            <person name="de Bekker C."/>
        </authorList>
    </citation>
    <scope>NUCLEOTIDE SEQUENCE [LARGE SCALE GENOMIC DNA]</scope>
    <source>
        <strain evidence="2 3">EC05</strain>
    </source>
</reference>
<feature type="domain" description="Cytidyltransferase-like" evidence="1">
    <location>
        <begin position="47"/>
        <end position="220"/>
    </location>
</feature>
<comment type="caution">
    <text evidence="2">The sequence shown here is derived from an EMBL/GenBank/DDBJ whole genome shotgun (WGS) entry which is preliminary data.</text>
</comment>
<evidence type="ECO:0000313" key="3">
    <source>
        <dbReference type="Proteomes" id="UP000562929"/>
    </source>
</evidence>
<dbReference type="PANTHER" id="PTHR31285:SF0">
    <property type="entry name" value="NICOTINAMIDE MONONUCLEOTIDE ADENYLYLTRANSFERASE"/>
    <property type="match status" value="1"/>
</dbReference>
<evidence type="ECO:0000313" key="2">
    <source>
        <dbReference type="EMBL" id="KAF4589828.1"/>
    </source>
</evidence>
<dbReference type="GO" id="GO:0005737">
    <property type="term" value="C:cytoplasm"/>
    <property type="evidence" value="ECO:0007669"/>
    <property type="project" value="TreeGrafter"/>
</dbReference>
<dbReference type="AlphaFoldDB" id="A0A8H4VEG9"/>